<name>A0A6G9XJU9_NOCBR</name>
<proteinExistence type="inferred from homology"/>
<protein>
    <submittedName>
        <fullName evidence="5">Alpha/beta fold hydrolase</fullName>
    </submittedName>
</protein>
<feature type="domain" description="Xaa-Pro dipeptidyl-peptidase-like" evidence="4">
    <location>
        <begin position="13"/>
        <end position="272"/>
    </location>
</feature>
<dbReference type="PANTHER" id="PTHR22946:SF9">
    <property type="entry name" value="POLYKETIDE TRANSFERASE AF380"/>
    <property type="match status" value="1"/>
</dbReference>
<dbReference type="InterPro" id="IPR000383">
    <property type="entry name" value="Xaa-Pro-like_dom"/>
</dbReference>
<evidence type="ECO:0000256" key="1">
    <source>
        <dbReference type="ARBA" id="ARBA00008645"/>
    </source>
</evidence>
<dbReference type="InterPro" id="IPR029058">
    <property type="entry name" value="AB_hydrolase_fold"/>
</dbReference>
<dbReference type="AlphaFoldDB" id="A0A6G9XJU9"/>
<accession>A0A6G9XJU9</accession>
<dbReference type="RefSeq" id="WP_167460329.1">
    <property type="nucleotide sequence ID" value="NZ_CP046171.1"/>
</dbReference>
<organism evidence="5 6">
    <name type="scientific">Nocardia brasiliensis</name>
    <dbReference type="NCBI Taxonomy" id="37326"/>
    <lineage>
        <taxon>Bacteria</taxon>
        <taxon>Bacillati</taxon>
        <taxon>Actinomycetota</taxon>
        <taxon>Actinomycetes</taxon>
        <taxon>Mycobacteriales</taxon>
        <taxon>Nocardiaceae</taxon>
        <taxon>Nocardia</taxon>
    </lineage>
</organism>
<dbReference type="InterPro" id="IPR050261">
    <property type="entry name" value="FrsA_esterase"/>
</dbReference>
<dbReference type="Gene3D" id="3.40.50.1820">
    <property type="entry name" value="alpha/beta hydrolase"/>
    <property type="match status" value="1"/>
</dbReference>
<dbReference type="EMBL" id="CP046171">
    <property type="protein sequence ID" value="QIS01179.1"/>
    <property type="molecule type" value="Genomic_DNA"/>
</dbReference>
<evidence type="ECO:0000256" key="3">
    <source>
        <dbReference type="SAM" id="MobiDB-lite"/>
    </source>
</evidence>
<comment type="similarity">
    <text evidence="1">Belongs to the AB hydrolase superfamily.</text>
</comment>
<keyword evidence="2 5" id="KW-0378">Hydrolase</keyword>
<evidence type="ECO:0000256" key="2">
    <source>
        <dbReference type="ARBA" id="ARBA00022801"/>
    </source>
</evidence>
<dbReference type="Proteomes" id="UP000501705">
    <property type="component" value="Chromosome"/>
</dbReference>
<dbReference type="Pfam" id="PF02129">
    <property type="entry name" value="Peptidase_S15"/>
    <property type="match status" value="1"/>
</dbReference>
<feature type="region of interest" description="Disordered" evidence="3">
    <location>
        <begin position="298"/>
        <end position="323"/>
    </location>
</feature>
<evidence type="ECO:0000313" key="6">
    <source>
        <dbReference type="Proteomes" id="UP000501705"/>
    </source>
</evidence>
<gene>
    <name evidence="5" type="ORF">F5X71_01570</name>
</gene>
<dbReference type="GO" id="GO:0052689">
    <property type="term" value="F:carboxylic ester hydrolase activity"/>
    <property type="evidence" value="ECO:0007669"/>
    <property type="project" value="UniProtKB-ARBA"/>
</dbReference>
<dbReference type="Gene3D" id="1.10.10.800">
    <property type="match status" value="1"/>
</dbReference>
<sequence length="323" mass="34915">MANRIDVEFAADDGTVLRAWLYAPAAAAAGPWPAIALVNGFAGVRSDAVDALARRVSDAGFVVLVHDHRGWGGSDGRPRQDINPPQQLADTQTAISFLEDRPEVDPDRIGAWGWSLGGGHVLMLGAIDSRVRCVVAQVPTISGSEILRRRGGEQLAAFRAAFLRDRRARFHGADPAVIAVAHAEQPAAWQDPDSIATYTRDPAPNWLNQVTLRSLEADGNNEPGYYISRIAPTPLLMIVATDDTTTYTDLQLAAYERALEPKRLVLLPGTHWDLYASEPARQAAVDWFTEHLAHAPEHPVGTNGFARPDNAGLPMTADRSGGN</sequence>
<evidence type="ECO:0000259" key="4">
    <source>
        <dbReference type="Pfam" id="PF02129"/>
    </source>
</evidence>
<dbReference type="SUPFAM" id="SSF53474">
    <property type="entry name" value="alpha/beta-Hydrolases"/>
    <property type="match status" value="1"/>
</dbReference>
<reference evidence="5 6" key="1">
    <citation type="journal article" date="2019" name="ACS Chem. Biol.">
        <title>Identification and Mobilization of a Cryptic Antibiotic Biosynthesis Gene Locus from a Human-Pathogenic Nocardia Isolate.</title>
        <authorList>
            <person name="Herisse M."/>
            <person name="Ishida K."/>
            <person name="Porter J.L."/>
            <person name="Howden B."/>
            <person name="Hertweck C."/>
            <person name="Stinear T.P."/>
            <person name="Pidot S.J."/>
        </authorList>
    </citation>
    <scope>NUCLEOTIDE SEQUENCE [LARGE SCALE GENOMIC DNA]</scope>
    <source>
        <strain evidence="5 6">AUSMDU00024985</strain>
    </source>
</reference>
<evidence type="ECO:0000313" key="5">
    <source>
        <dbReference type="EMBL" id="QIS01179.1"/>
    </source>
</evidence>
<dbReference type="PANTHER" id="PTHR22946">
    <property type="entry name" value="DIENELACTONE HYDROLASE DOMAIN-CONTAINING PROTEIN-RELATED"/>
    <property type="match status" value="1"/>
</dbReference>